<dbReference type="EMBL" id="KZ826316">
    <property type="protein sequence ID" value="PYI12055.1"/>
    <property type="molecule type" value="Genomic_DNA"/>
</dbReference>
<evidence type="ECO:0000313" key="2">
    <source>
        <dbReference type="Proteomes" id="UP000248423"/>
    </source>
</evidence>
<protein>
    <submittedName>
        <fullName evidence="1">Uncharacterized protein</fullName>
    </submittedName>
</protein>
<evidence type="ECO:0000313" key="1">
    <source>
        <dbReference type="EMBL" id="PYI12055.1"/>
    </source>
</evidence>
<organism evidence="1 2">
    <name type="scientific">Aspergillus sclerotiicarbonarius (strain CBS 121057 / IBT 28362)</name>
    <dbReference type="NCBI Taxonomy" id="1448318"/>
    <lineage>
        <taxon>Eukaryota</taxon>
        <taxon>Fungi</taxon>
        <taxon>Dikarya</taxon>
        <taxon>Ascomycota</taxon>
        <taxon>Pezizomycotina</taxon>
        <taxon>Eurotiomycetes</taxon>
        <taxon>Eurotiomycetidae</taxon>
        <taxon>Eurotiales</taxon>
        <taxon>Aspergillaceae</taxon>
        <taxon>Aspergillus</taxon>
        <taxon>Aspergillus subgen. Circumdati</taxon>
    </lineage>
</organism>
<accession>A0A319EUT7</accession>
<dbReference type="VEuPathDB" id="FungiDB:BO78DRAFT_392728"/>
<dbReference type="Proteomes" id="UP000248423">
    <property type="component" value="Unassembled WGS sequence"/>
</dbReference>
<keyword evidence="2" id="KW-1185">Reference proteome</keyword>
<reference evidence="1 2" key="1">
    <citation type="submission" date="2018-02" db="EMBL/GenBank/DDBJ databases">
        <title>The genomes of Aspergillus section Nigri reveals drivers in fungal speciation.</title>
        <authorList>
            <consortium name="DOE Joint Genome Institute"/>
            <person name="Vesth T.C."/>
            <person name="Nybo J."/>
            <person name="Theobald S."/>
            <person name="Brandl J."/>
            <person name="Frisvad J.C."/>
            <person name="Nielsen K.F."/>
            <person name="Lyhne E.K."/>
            <person name="Kogle M.E."/>
            <person name="Kuo A."/>
            <person name="Riley R."/>
            <person name="Clum A."/>
            <person name="Nolan M."/>
            <person name="Lipzen A."/>
            <person name="Salamov A."/>
            <person name="Henrissat B."/>
            <person name="Wiebenga A."/>
            <person name="De vries R.P."/>
            <person name="Grigoriev I.V."/>
            <person name="Mortensen U.H."/>
            <person name="Andersen M.R."/>
            <person name="Baker S.E."/>
        </authorList>
    </citation>
    <scope>NUCLEOTIDE SEQUENCE [LARGE SCALE GENOMIC DNA]</scope>
    <source>
        <strain evidence="1 2">CBS 121057</strain>
    </source>
</reference>
<dbReference type="AlphaFoldDB" id="A0A319EUT7"/>
<sequence>MAWVKQTQLALRWQFVSPAEGSGVHKLALSSPWSARTPAEGFLPGNNEGVEQALATLESAAPFPIASTHAERPGL</sequence>
<gene>
    <name evidence="1" type="ORF">BO78DRAFT_392728</name>
</gene>
<name>A0A319EUT7_ASPSB</name>
<proteinExistence type="predicted"/>